<dbReference type="AlphaFoldDB" id="A0A5N6Z1L3"/>
<dbReference type="OrthoDB" id="25675at2759"/>
<feature type="domain" description="PPM-type phosphatase" evidence="2">
    <location>
        <begin position="593"/>
        <end position="868"/>
    </location>
</feature>
<dbReference type="InterPro" id="IPR001932">
    <property type="entry name" value="PPM-type_phosphatase-like_dom"/>
</dbReference>
<protein>
    <recommendedName>
        <fullName evidence="2">PPM-type phosphatase domain-containing protein</fullName>
    </recommendedName>
</protein>
<name>A0A5N6Z1L3_9EURO</name>
<feature type="region of interest" description="Disordered" evidence="1">
    <location>
        <begin position="1100"/>
        <end position="1196"/>
    </location>
</feature>
<evidence type="ECO:0000256" key="1">
    <source>
        <dbReference type="SAM" id="MobiDB-lite"/>
    </source>
</evidence>
<feature type="compositionally biased region" description="Basic residues" evidence="1">
    <location>
        <begin position="1167"/>
        <end position="1177"/>
    </location>
</feature>
<evidence type="ECO:0000313" key="3">
    <source>
        <dbReference type="EMBL" id="KAE8350599.1"/>
    </source>
</evidence>
<evidence type="ECO:0000259" key="2">
    <source>
        <dbReference type="PROSITE" id="PS51746"/>
    </source>
</evidence>
<dbReference type="Pfam" id="PF04900">
    <property type="entry name" value="Fcf1"/>
    <property type="match status" value="1"/>
</dbReference>
<dbReference type="InterPro" id="IPR006984">
    <property type="entry name" value="Fcf1/UTP23"/>
</dbReference>
<dbReference type="GO" id="GO:0032040">
    <property type="term" value="C:small-subunit processome"/>
    <property type="evidence" value="ECO:0007669"/>
    <property type="project" value="InterPro"/>
</dbReference>
<dbReference type="SUPFAM" id="SSF81606">
    <property type="entry name" value="PP2C-like"/>
    <property type="match status" value="1"/>
</dbReference>
<dbReference type="InterPro" id="IPR057776">
    <property type="entry name" value="UTP23_sensor"/>
</dbReference>
<accession>A0A5N6Z1L3</accession>
<gene>
    <name evidence="3" type="ORF">BDV28DRAFT_159474</name>
</gene>
<dbReference type="Proteomes" id="UP000327118">
    <property type="component" value="Unassembled WGS sequence"/>
</dbReference>
<dbReference type="InterPro" id="IPR039123">
    <property type="entry name" value="PPTC7"/>
</dbReference>
<organism evidence="3 4">
    <name type="scientific">Aspergillus coremiiformis</name>
    <dbReference type="NCBI Taxonomy" id="138285"/>
    <lineage>
        <taxon>Eukaryota</taxon>
        <taxon>Fungi</taxon>
        <taxon>Dikarya</taxon>
        <taxon>Ascomycota</taxon>
        <taxon>Pezizomycotina</taxon>
        <taxon>Eurotiomycetes</taxon>
        <taxon>Eurotiomycetidae</taxon>
        <taxon>Eurotiales</taxon>
        <taxon>Aspergillaceae</taxon>
        <taxon>Aspergillus</taxon>
        <taxon>Aspergillus subgen. Circumdati</taxon>
    </lineage>
</organism>
<dbReference type="PROSITE" id="PS51746">
    <property type="entry name" value="PPM_2"/>
    <property type="match status" value="1"/>
</dbReference>
<dbReference type="GO" id="GO:0004722">
    <property type="term" value="F:protein serine/threonine phosphatase activity"/>
    <property type="evidence" value="ECO:0007669"/>
    <property type="project" value="TreeGrafter"/>
</dbReference>
<dbReference type="FunFam" id="3.40.50.1010:FF:000062">
    <property type="entry name" value="rRNA processing protein, putative"/>
    <property type="match status" value="1"/>
</dbReference>
<keyword evidence="4" id="KW-1185">Reference proteome</keyword>
<dbReference type="EMBL" id="ML739215">
    <property type="protein sequence ID" value="KAE8350599.1"/>
    <property type="molecule type" value="Genomic_DNA"/>
</dbReference>
<dbReference type="SMART" id="SM00332">
    <property type="entry name" value="PP2Cc"/>
    <property type="match status" value="1"/>
</dbReference>
<dbReference type="PANTHER" id="PTHR12320:SF24">
    <property type="entry name" value="PROTEIN PHOSPHATASE"/>
    <property type="match status" value="1"/>
</dbReference>
<dbReference type="InterPro" id="IPR036457">
    <property type="entry name" value="PPM-type-like_dom_sf"/>
</dbReference>
<feature type="compositionally biased region" description="Basic and acidic residues" evidence="1">
    <location>
        <begin position="1102"/>
        <end position="1114"/>
    </location>
</feature>
<proteinExistence type="predicted"/>
<dbReference type="Gene3D" id="3.40.50.1010">
    <property type="entry name" value="5'-nuclease"/>
    <property type="match status" value="1"/>
</dbReference>
<sequence>MKKHRSPSQFWDTALNKIFPRRASRSRPDEDNSFLSFESSTTSELTDGFYMYSQTLLDQKNRRQEALLLRQSDSTDASYSSALMAPIPRPALPYTISSPEWNIFSEAVKALEDAIDDDASDWIHSVLSVFSKVYTIAKIMVTILMYYGIEVEDIPDSVPAHIKRVEEIVMSHSITDLIDAAESLYYSVYARLIMEIANVDLSTYFQLELRRASRKEDFTLPESDHLLKIFVHCKNTLEAPTVCNHINAELVKVHQDEFIRRAMERAIGTSFFLDDLLGYRRYIMGVVSDTTSEFRLKWNHDTLLYQIPPEEILTVQSEKYLSCVPKPEAVTSVVATDLPFVDRDSIDPETWESELVKDHRQSALAKMEGKGIGDMRRVDDRRCPSDYMKERKCICRSSCICSWECTTNPERLCPCADRMMQIMLAKRHKAPGTRDFGTRCGNLAKAIFEGASLIKRDMDDIEIALELDQAFSLVSNEIQRQRSGMVPKPVSISRLFKSSPVRNPQWIANFKEPGVRRFTRAAWPSYGITTPVPDRPPPSSSSRPKSPFCFQTGYALCAKRPSRPFPPPFMSPPSSSFSDPLTTHYQSQDKRLSVRGELVRGLNNGDDAILVADNFLGVDDGVGAWATKPRGHAALWSRLILHFWALQVEREINSDVPLDPIKYLQRAYEETINATTAPSEWYGTTTSVTAILHWTRHNDGNVKPLLYVTNIGDSKIIVIRPSEEKILFRTKEQWHWFDCPMQLGTNSVDTPRTDAVLSQVDLEEGDVVLAVSDGVLDNLWEHEILSITLESMRKWNQGRYDNAGLEWAPPEVLAEERMVFVARELLKAALAIAQDPFAESPFMERAIDEGLAIAGGKMDDISVKINHSNKANPNPWSPYPAKRKMRAKRSKKYRKLMHQYELAFGFREPYQVLVDSNLLNAVHSFKMDLLPALERTLQGKVKPLLTKCSLAAMMASQPVNPRTNAPYRPAQLPPPTVVPLRHCSHNDDNAPIDETECLLSLLSPSGDVRRNKEHYILATADPMVPKAAQDANVRKRKRGVDEGEVALRRARVLRGGARAIPGVPIVYVKRSVMILEPMSSLSEELRDGYESGKFRAGLSEKPVVKRSGDGEASKKTKGVKKVKGPNPLSMKKPKKRANEMDGSAKKRVPSHAEGGDERTEEGDSAPKPKRRRRHHNRGARDDGGEPADGGDVVAVE</sequence>
<evidence type="ECO:0000313" key="4">
    <source>
        <dbReference type="Proteomes" id="UP000327118"/>
    </source>
</evidence>
<dbReference type="Pfam" id="PF24779">
    <property type="entry name" value="UTP23_sensor"/>
    <property type="match status" value="1"/>
</dbReference>
<reference evidence="4" key="1">
    <citation type="submission" date="2019-04" db="EMBL/GenBank/DDBJ databases">
        <title>Friends and foes A comparative genomics studyof 23 Aspergillus species from section Flavi.</title>
        <authorList>
            <consortium name="DOE Joint Genome Institute"/>
            <person name="Kjaerbolling I."/>
            <person name="Vesth T."/>
            <person name="Frisvad J.C."/>
            <person name="Nybo J.L."/>
            <person name="Theobald S."/>
            <person name="Kildgaard S."/>
            <person name="Isbrandt T."/>
            <person name="Kuo A."/>
            <person name="Sato A."/>
            <person name="Lyhne E.K."/>
            <person name="Kogle M.E."/>
            <person name="Wiebenga A."/>
            <person name="Kun R.S."/>
            <person name="Lubbers R.J."/>
            <person name="Makela M.R."/>
            <person name="Barry K."/>
            <person name="Chovatia M."/>
            <person name="Clum A."/>
            <person name="Daum C."/>
            <person name="Haridas S."/>
            <person name="He G."/>
            <person name="LaButti K."/>
            <person name="Lipzen A."/>
            <person name="Mondo S."/>
            <person name="Riley R."/>
            <person name="Salamov A."/>
            <person name="Simmons B.A."/>
            <person name="Magnuson J.K."/>
            <person name="Henrissat B."/>
            <person name="Mortensen U.H."/>
            <person name="Larsen T.O."/>
            <person name="Devries R.P."/>
            <person name="Grigoriev I.V."/>
            <person name="Machida M."/>
            <person name="Baker S.E."/>
            <person name="Andersen M.R."/>
        </authorList>
    </citation>
    <scope>NUCLEOTIDE SEQUENCE [LARGE SCALE GENOMIC DNA]</scope>
    <source>
        <strain evidence="4">CBS 553.77</strain>
    </source>
</reference>
<dbReference type="Gene3D" id="3.60.40.10">
    <property type="entry name" value="PPM-type phosphatase domain"/>
    <property type="match status" value="1"/>
</dbReference>
<dbReference type="FunFam" id="3.60.40.10:FF:000118">
    <property type="entry name" value="Phosphatase 2C-like domain-containing protein"/>
    <property type="match status" value="1"/>
</dbReference>
<dbReference type="PANTHER" id="PTHR12320">
    <property type="entry name" value="PROTEIN PHOSPHATASE 2C"/>
    <property type="match status" value="1"/>
</dbReference>